<dbReference type="EMBL" id="JAODUO010000211">
    <property type="protein sequence ID" value="KAK2186139.1"/>
    <property type="molecule type" value="Genomic_DNA"/>
</dbReference>
<evidence type="ECO:0000313" key="2">
    <source>
        <dbReference type="EMBL" id="KAK2186139.1"/>
    </source>
</evidence>
<protein>
    <submittedName>
        <fullName evidence="2">Uncharacterized protein</fullName>
    </submittedName>
</protein>
<comment type="caution">
    <text evidence="2">The sequence shown here is derived from an EMBL/GenBank/DDBJ whole genome shotgun (WGS) entry which is preliminary data.</text>
</comment>
<feature type="region of interest" description="Disordered" evidence="1">
    <location>
        <begin position="1"/>
        <end position="54"/>
    </location>
</feature>
<feature type="region of interest" description="Disordered" evidence="1">
    <location>
        <begin position="81"/>
        <end position="368"/>
    </location>
</feature>
<keyword evidence="3" id="KW-1185">Reference proteome</keyword>
<feature type="region of interest" description="Disordered" evidence="1">
    <location>
        <begin position="461"/>
        <end position="543"/>
    </location>
</feature>
<organism evidence="2 3">
    <name type="scientific">Ridgeia piscesae</name>
    <name type="common">Tubeworm</name>
    <dbReference type="NCBI Taxonomy" id="27915"/>
    <lineage>
        <taxon>Eukaryota</taxon>
        <taxon>Metazoa</taxon>
        <taxon>Spiralia</taxon>
        <taxon>Lophotrochozoa</taxon>
        <taxon>Annelida</taxon>
        <taxon>Polychaeta</taxon>
        <taxon>Sedentaria</taxon>
        <taxon>Canalipalpata</taxon>
        <taxon>Sabellida</taxon>
        <taxon>Siboglinidae</taxon>
        <taxon>Ridgeia</taxon>
    </lineage>
</organism>
<feature type="compositionally biased region" description="Basic and acidic residues" evidence="1">
    <location>
        <begin position="285"/>
        <end position="316"/>
    </location>
</feature>
<feature type="compositionally biased region" description="Basic and acidic residues" evidence="1">
    <location>
        <begin position="122"/>
        <end position="143"/>
    </location>
</feature>
<feature type="compositionally biased region" description="Basic residues" evidence="1">
    <location>
        <begin position="475"/>
        <end position="486"/>
    </location>
</feature>
<evidence type="ECO:0000313" key="3">
    <source>
        <dbReference type="Proteomes" id="UP001209878"/>
    </source>
</evidence>
<reference evidence="2" key="1">
    <citation type="journal article" date="2023" name="Mol. Biol. Evol.">
        <title>Third-Generation Sequencing Reveals the Adaptive Role of the Epigenome in Three Deep-Sea Polychaetes.</title>
        <authorList>
            <person name="Perez M."/>
            <person name="Aroh O."/>
            <person name="Sun Y."/>
            <person name="Lan Y."/>
            <person name="Juniper S.K."/>
            <person name="Young C.R."/>
            <person name="Angers B."/>
            <person name="Qian P.Y."/>
        </authorList>
    </citation>
    <scope>NUCLEOTIDE SEQUENCE</scope>
    <source>
        <strain evidence="2">R07B-5</strain>
    </source>
</reference>
<dbReference type="Proteomes" id="UP001209878">
    <property type="component" value="Unassembled WGS sequence"/>
</dbReference>
<feature type="compositionally biased region" description="Basic and acidic residues" evidence="1">
    <location>
        <begin position="266"/>
        <end position="276"/>
    </location>
</feature>
<feature type="compositionally biased region" description="Low complexity" evidence="1">
    <location>
        <begin position="207"/>
        <end position="218"/>
    </location>
</feature>
<dbReference type="AlphaFoldDB" id="A0AAD9UE90"/>
<feature type="compositionally biased region" description="Basic and acidic residues" evidence="1">
    <location>
        <begin position="168"/>
        <end position="181"/>
    </location>
</feature>
<sequence length="654" mass="69324">MQSFTPTKGGSYGEFAFYVSDDEEDDDGVSPAPGGRRPEVEPTKAAELCPTKSQKSENGFIVNKLKTDLEVHCTKASSDRVVVERKEATVQEPTNVEQLAMDSEAPETTGALVAPELGRGGDTQREERQRNAAEDVETIKDVSNETNSNKSNAQGKAAESITSHPNKRVPDNEPSREDGNESNRAPTPTEPMLQDPRRTEAPKADVSSTTRTAEEATSMGDIGASAIGSGCRDEKVVGAAGTSRNINTHKAVSDVDTQEVSSSIKPDGERDTEPNRLGESLVESGKCRSGDNPEKNTTLDETKSTENGKSTEKAGDDGDVSVGANAIASPASQKHRSPVNGNSEKGDSTELVNGEPRQVKLRSSEAKAEVDWTDDVIVNWTDDVIVIDDDDPAPTASVPASGTRWSNNVTVDITCETTDSDATVDPTEGVLPPGCCSDVRPAVRNRSGAVLAVSGLMLDDTSTSTSDSYASPGERRRRRRRWRKPRWSSSRPGDSSYFHRRHITGNNPGPSGSKPRLGGGATIDLTSGDDDTEAAPETGGVVDTASGVAIVDGYYADNEGEQSDSDASTAAEWDEADSPLFKAKRDSSRDVVITSDVDVIVVDDDTSDDCASKDVGVASEHSGVASEHDGVASEHDTRTVVQKPIAVSDGAVEK</sequence>
<gene>
    <name evidence="2" type="ORF">NP493_212g01023</name>
</gene>
<feature type="compositionally biased region" description="Polar residues" evidence="1">
    <location>
        <begin position="144"/>
        <end position="164"/>
    </location>
</feature>
<name>A0AAD9UE90_RIDPI</name>
<proteinExistence type="predicted"/>
<evidence type="ECO:0000256" key="1">
    <source>
        <dbReference type="SAM" id="MobiDB-lite"/>
    </source>
</evidence>
<accession>A0AAD9UE90</accession>